<dbReference type="Proteomes" id="UP000244005">
    <property type="component" value="Unassembled WGS sequence"/>
</dbReference>
<feature type="region of interest" description="Disordered" evidence="1">
    <location>
        <begin position="52"/>
        <end position="83"/>
    </location>
</feature>
<dbReference type="AlphaFoldDB" id="A0A2R6XRU2"/>
<evidence type="ECO:0000256" key="1">
    <source>
        <dbReference type="SAM" id="MobiDB-lite"/>
    </source>
</evidence>
<organism evidence="2 3">
    <name type="scientific">Marchantia polymorpha</name>
    <name type="common">Common liverwort</name>
    <name type="synonym">Marchantia aquatica</name>
    <dbReference type="NCBI Taxonomy" id="3197"/>
    <lineage>
        <taxon>Eukaryota</taxon>
        <taxon>Viridiplantae</taxon>
        <taxon>Streptophyta</taxon>
        <taxon>Embryophyta</taxon>
        <taxon>Marchantiophyta</taxon>
        <taxon>Marchantiopsida</taxon>
        <taxon>Marchantiidae</taxon>
        <taxon>Marchantiales</taxon>
        <taxon>Marchantiaceae</taxon>
        <taxon>Marchantia</taxon>
    </lineage>
</organism>
<keyword evidence="3" id="KW-1185">Reference proteome</keyword>
<name>A0A2R6XRU2_MARPO</name>
<reference evidence="3" key="1">
    <citation type="journal article" date="2017" name="Cell">
        <title>Insights into land plant evolution garnered from the Marchantia polymorpha genome.</title>
        <authorList>
            <person name="Bowman J.L."/>
            <person name="Kohchi T."/>
            <person name="Yamato K.T."/>
            <person name="Jenkins J."/>
            <person name="Shu S."/>
            <person name="Ishizaki K."/>
            <person name="Yamaoka S."/>
            <person name="Nishihama R."/>
            <person name="Nakamura Y."/>
            <person name="Berger F."/>
            <person name="Adam C."/>
            <person name="Aki S.S."/>
            <person name="Althoff F."/>
            <person name="Araki T."/>
            <person name="Arteaga-Vazquez M.A."/>
            <person name="Balasubrmanian S."/>
            <person name="Barry K."/>
            <person name="Bauer D."/>
            <person name="Boehm C.R."/>
            <person name="Briginshaw L."/>
            <person name="Caballero-Perez J."/>
            <person name="Catarino B."/>
            <person name="Chen F."/>
            <person name="Chiyoda S."/>
            <person name="Chovatia M."/>
            <person name="Davies K.M."/>
            <person name="Delmans M."/>
            <person name="Demura T."/>
            <person name="Dierschke T."/>
            <person name="Dolan L."/>
            <person name="Dorantes-Acosta A.E."/>
            <person name="Eklund D.M."/>
            <person name="Florent S.N."/>
            <person name="Flores-Sandoval E."/>
            <person name="Fujiyama A."/>
            <person name="Fukuzawa H."/>
            <person name="Galik B."/>
            <person name="Grimanelli D."/>
            <person name="Grimwood J."/>
            <person name="Grossniklaus U."/>
            <person name="Hamada T."/>
            <person name="Haseloff J."/>
            <person name="Hetherington A.J."/>
            <person name="Higo A."/>
            <person name="Hirakawa Y."/>
            <person name="Hundley H.N."/>
            <person name="Ikeda Y."/>
            <person name="Inoue K."/>
            <person name="Inoue S.I."/>
            <person name="Ishida S."/>
            <person name="Jia Q."/>
            <person name="Kakita M."/>
            <person name="Kanazawa T."/>
            <person name="Kawai Y."/>
            <person name="Kawashima T."/>
            <person name="Kennedy M."/>
            <person name="Kinose K."/>
            <person name="Kinoshita T."/>
            <person name="Kohara Y."/>
            <person name="Koide E."/>
            <person name="Komatsu K."/>
            <person name="Kopischke S."/>
            <person name="Kubo M."/>
            <person name="Kyozuka J."/>
            <person name="Lagercrantz U."/>
            <person name="Lin S.S."/>
            <person name="Lindquist E."/>
            <person name="Lipzen A.M."/>
            <person name="Lu C.W."/>
            <person name="De Luna E."/>
            <person name="Martienssen R.A."/>
            <person name="Minamino N."/>
            <person name="Mizutani M."/>
            <person name="Mizutani M."/>
            <person name="Mochizuki N."/>
            <person name="Monte I."/>
            <person name="Mosher R."/>
            <person name="Nagasaki H."/>
            <person name="Nakagami H."/>
            <person name="Naramoto S."/>
            <person name="Nishitani K."/>
            <person name="Ohtani M."/>
            <person name="Okamoto T."/>
            <person name="Okumura M."/>
            <person name="Phillips J."/>
            <person name="Pollak B."/>
            <person name="Reinders A."/>
            <person name="Rovekamp M."/>
            <person name="Sano R."/>
            <person name="Sawa S."/>
            <person name="Schmid M.W."/>
            <person name="Shirakawa M."/>
            <person name="Solano R."/>
            <person name="Spunde A."/>
            <person name="Suetsugu N."/>
            <person name="Sugano S."/>
            <person name="Sugiyama A."/>
            <person name="Sun R."/>
            <person name="Suzuki Y."/>
            <person name="Takenaka M."/>
            <person name="Takezawa D."/>
            <person name="Tomogane H."/>
            <person name="Tsuzuki M."/>
            <person name="Ueda T."/>
            <person name="Umeda M."/>
            <person name="Ward J.M."/>
            <person name="Watanabe Y."/>
            <person name="Yazaki K."/>
            <person name="Yokoyama R."/>
            <person name="Yoshitake Y."/>
            <person name="Yotsui I."/>
            <person name="Zachgo S."/>
            <person name="Schmutz J."/>
        </authorList>
    </citation>
    <scope>NUCLEOTIDE SEQUENCE [LARGE SCALE GENOMIC DNA]</scope>
    <source>
        <strain evidence="3">Tak-1</strain>
    </source>
</reference>
<evidence type="ECO:0000313" key="3">
    <source>
        <dbReference type="Proteomes" id="UP000244005"/>
    </source>
</evidence>
<accession>A0A2R6XRU2</accession>
<evidence type="ECO:0000313" key="2">
    <source>
        <dbReference type="EMBL" id="PTQ48827.1"/>
    </source>
</evidence>
<sequence length="83" mass="9811">MDMLSSFHLPRKADESQWFERGAAIHPTVLADGVESRRKCVRRWSLKWQIGQPRPKRRPNWSIQRRPSRETTNRNVLCTPGSR</sequence>
<dbReference type="EMBL" id="KZ772676">
    <property type="protein sequence ID" value="PTQ48827.1"/>
    <property type="molecule type" value="Genomic_DNA"/>
</dbReference>
<dbReference type="Gramene" id="Mp3g15700.1">
    <property type="protein sequence ID" value="Mp3g15700.1.cds1"/>
    <property type="gene ID" value="Mp3g15700"/>
</dbReference>
<gene>
    <name evidence="2" type="ORF">MARPO_0004s0102</name>
</gene>
<proteinExistence type="predicted"/>
<protein>
    <submittedName>
        <fullName evidence="2">Uncharacterized protein</fullName>
    </submittedName>
</protein>
<feature type="compositionally biased region" description="Polar residues" evidence="1">
    <location>
        <begin position="73"/>
        <end position="83"/>
    </location>
</feature>